<protein>
    <recommendedName>
        <fullName evidence="3">Glycosyl hydrolase family 18 (Putative chitinase)</fullName>
    </recommendedName>
</protein>
<evidence type="ECO:0000313" key="2">
    <source>
        <dbReference type="Proteomes" id="UP000244090"/>
    </source>
</evidence>
<dbReference type="AlphaFoldDB" id="A0A2T6BTL8"/>
<name>A0A2T6BTL8_9FLAO</name>
<proteinExistence type="predicted"/>
<dbReference type="InterPro" id="IPR017853">
    <property type="entry name" value="GH"/>
</dbReference>
<comment type="caution">
    <text evidence="1">The sequence shown here is derived from an EMBL/GenBank/DDBJ whole genome shotgun (WGS) entry which is preliminary data.</text>
</comment>
<evidence type="ECO:0000313" key="1">
    <source>
        <dbReference type="EMBL" id="PTX59422.1"/>
    </source>
</evidence>
<gene>
    <name evidence="1" type="ORF">C8N46_10910</name>
</gene>
<dbReference type="EMBL" id="QBKT01000009">
    <property type="protein sequence ID" value="PTX59422.1"/>
    <property type="molecule type" value="Genomic_DNA"/>
</dbReference>
<dbReference type="Proteomes" id="UP000244090">
    <property type="component" value="Unassembled WGS sequence"/>
</dbReference>
<dbReference type="OrthoDB" id="1089471at2"/>
<accession>A0A2T6BTL8</accession>
<dbReference type="Gene3D" id="3.20.20.80">
    <property type="entry name" value="Glycosidases"/>
    <property type="match status" value="1"/>
</dbReference>
<dbReference type="RefSeq" id="WP_108116064.1">
    <property type="nucleotide sequence ID" value="NZ_QBKT01000009.1"/>
</dbReference>
<organism evidence="1 2">
    <name type="scientific">Kordia periserrulae</name>
    <dbReference type="NCBI Taxonomy" id="701523"/>
    <lineage>
        <taxon>Bacteria</taxon>
        <taxon>Pseudomonadati</taxon>
        <taxon>Bacteroidota</taxon>
        <taxon>Flavobacteriia</taxon>
        <taxon>Flavobacteriales</taxon>
        <taxon>Flavobacteriaceae</taxon>
        <taxon>Kordia</taxon>
    </lineage>
</organism>
<reference evidence="1 2" key="1">
    <citation type="submission" date="2018-04" db="EMBL/GenBank/DDBJ databases">
        <title>Genomic Encyclopedia of Archaeal and Bacterial Type Strains, Phase II (KMG-II): from individual species to whole genera.</title>
        <authorList>
            <person name="Goeker M."/>
        </authorList>
    </citation>
    <scope>NUCLEOTIDE SEQUENCE [LARGE SCALE GENOMIC DNA]</scope>
    <source>
        <strain evidence="1 2">DSM 25731</strain>
    </source>
</reference>
<evidence type="ECO:0008006" key="3">
    <source>
        <dbReference type="Google" id="ProtNLM"/>
    </source>
</evidence>
<keyword evidence="2" id="KW-1185">Reference proteome</keyword>
<dbReference type="SUPFAM" id="SSF51445">
    <property type="entry name" value="(Trans)glycosidases"/>
    <property type="match status" value="1"/>
</dbReference>
<sequence>MELTASIYGGGPFYPGDNSALPTIKESGFTTVVCWALHVRPNGDLAYNDTLIISNGQYVGDASWGEQLANIKEGGSVNRILFSIGGWETNDFYHIMNLLNTQGDGPSSILYKNFETLRHVIPAIDGIDYDDEGNYNINTITRFSRMLATIGFEQITFCPYSSPQFWINCLVALEKTNPGLVTGFNLQCYAGGSYNIGNVKQFWITPLQAAMGKGFDAAGFVDPGLWSNHGDDCMQGMNPKQINSQFAKWKKDKIRGGFIWLYDDIEKCGNDPQAYADAILSGLS</sequence>